<keyword evidence="3" id="KW-1185">Reference proteome</keyword>
<evidence type="ECO:0000259" key="1">
    <source>
        <dbReference type="Pfam" id="PF09860"/>
    </source>
</evidence>
<dbReference type="RefSeq" id="WP_189694222.1">
    <property type="nucleotide sequence ID" value="NZ_BNCM01000009.1"/>
</dbReference>
<comment type="caution">
    <text evidence="2">The sequence shown here is derived from an EMBL/GenBank/DDBJ whole genome shotgun (WGS) entry which is preliminary data.</text>
</comment>
<reference evidence="2 3" key="1">
    <citation type="submission" date="2021-01" db="EMBL/GenBank/DDBJ databases">
        <title>Genome public.</title>
        <authorList>
            <person name="Liu C."/>
            <person name="Sun Q."/>
        </authorList>
    </citation>
    <scope>NUCLEOTIDE SEQUENCE [LARGE SCALE GENOMIC DNA]</scope>
    <source>
        <strain evidence="2 3">JC656</strain>
    </source>
</reference>
<evidence type="ECO:0000313" key="2">
    <source>
        <dbReference type="EMBL" id="MBL0704965.1"/>
    </source>
</evidence>
<feature type="domain" description="DUF2087" evidence="1">
    <location>
        <begin position="85"/>
        <end position="150"/>
    </location>
</feature>
<dbReference type="InterPro" id="IPR018656">
    <property type="entry name" value="DUF2087"/>
</dbReference>
<organism evidence="2 3">
    <name type="scientific">Sinomonas cellulolyticus</name>
    <dbReference type="NCBI Taxonomy" id="2801916"/>
    <lineage>
        <taxon>Bacteria</taxon>
        <taxon>Bacillati</taxon>
        <taxon>Actinomycetota</taxon>
        <taxon>Actinomycetes</taxon>
        <taxon>Micrococcales</taxon>
        <taxon>Micrococcaceae</taxon>
        <taxon>Sinomonas</taxon>
    </lineage>
</organism>
<gene>
    <name evidence="2" type="ORF">JJE72_05520</name>
</gene>
<proteinExistence type="predicted"/>
<evidence type="ECO:0000313" key="3">
    <source>
        <dbReference type="Proteomes" id="UP000639051"/>
    </source>
</evidence>
<dbReference type="Proteomes" id="UP000639051">
    <property type="component" value="Unassembled WGS sequence"/>
</dbReference>
<protein>
    <submittedName>
        <fullName evidence="2">DUF2087 domain-containing protein</fullName>
    </submittedName>
</protein>
<accession>A0ABS1K0B3</accession>
<dbReference type="EMBL" id="JAERRC010000015">
    <property type="protein sequence ID" value="MBL0704965.1"/>
    <property type="molecule type" value="Genomic_DNA"/>
</dbReference>
<sequence length="154" mass="16504">MQQQLIQFLAALANGRTRGRFAALAAAGPAGVAPAGGDDALLIAAGVVQVLDDGRVRICEPGIRALLGHAREGIPAKPQGKVDLLPRQHTRRLEVLRGVADRILGADERIPERELNARLEEHVMDIPGVRRALIDEGILEREADGSAYWRAGEG</sequence>
<name>A0ABS1K0B3_9MICC</name>
<dbReference type="Pfam" id="PF09860">
    <property type="entry name" value="DUF2087"/>
    <property type="match status" value="1"/>
</dbReference>